<protein>
    <recommendedName>
        <fullName evidence="3">FBD domain-containing protein</fullName>
    </recommendedName>
</protein>
<reference evidence="2" key="2">
    <citation type="journal article" date="2015" name="Data Brief">
        <title>Shoot transcriptome of the giant reed, Arundo donax.</title>
        <authorList>
            <person name="Barrero R.A."/>
            <person name="Guerrero F.D."/>
            <person name="Moolhuijzen P."/>
            <person name="Goolsby J.A."/>
            <person name="Tidwell J."/>
            <person name="Bellgard S.E."/>
            <person name="Bellgard M.I."/>
        </authorList>
    </citation>
    <scope>NUCLEOTIDE SEQUENCE</scope>
    <source>
        <tissue evidence="2">Shoot tissue taken approximately 20 cm above the soil surface</tissue>
    </source>
</reference>
<proteinExistence type="predicted"/>
<evidence type="ECO:0000313" key="2">
    <source>
        <dbReference type="EMBL" id="JAD25181.1"/>
    </source>
</evidence>
<evidence type="ECO:0008006" key="3">
    <source>
        <dbReference type="Google" id="ProtNLM"/>
    </source>
</evidence>
<reference evidence="2" key="1">
    <citation type="submission" date="2014-09" db="EMBL/GenBank/DDBJ databases">
        <authorList>
            <person name="Magalhaes I.L.F."/>
            <person name="Oliveira U."/>
            <person name="Santos F.R."/>
            <person name="Vidigal T.H.D.A."/>
            <person name="Brescovit A.D."/>
            <person name="Santos A.J."/>
        </authorList>
    </citation>
    <scope>NUCLEOTIDE SEQUENCE</scope>
    <source>
        <tissue evidence="2">Shoot tissue taken approximately 20 cm above the soil surface</tissue>
    </source>
</reference>
<sequence>MNLLAPSGEMVLRREMKLITDFKNLKTLSLGEWCITLDFGVLATILQRSPNLENLFIHLDMACNRRHAIDPWESSFTCTNLKIVKITCTKHNIMVHELAEFFRANSIPHGKISVHWTASTGNIEGGADSQLKRKAESEAGKSEAKQRKEGD</sequence>
<dbReference type="InterPro" id="IPR053197">
    <property type="entry name" value="F-box_SCFL_complex_component"/>
</dbReference>
<dbReference type="AlphaFoldDB" id="A0A0A8YH04"/>
<evidence type="ECO:0000256" key="1">
    <source>
        <dbReference type="SAM" id="MobiDB-lite"/>
    </source>
</evidence>
<organism evidence="2">
    <name type="scientific">Arundo donax</name>
    <name type="common">Giant reed</name>
    <name type="synonym">Donax arundinaceus</name>
    <dbReference type="NCBI Taxonomy" id="35708"/>
    <lineage>
        <taxon>Eukaryota</taxon>
        <taxon>Viridiplantae</taxon>
        <taxon>Streptophyta</taxon>
        <taxon>Embryophyta</taxon>
        <taxon>Tracheophyta</taxon>
        <taxon>Spermatophyta</taxon>
        <taxon>Magnoliopsida</taxon>
        <taxon>Liliopsida</taxon>
        <taxon>Poales</taxon>
        <taxon>Poaceae</taxon>
        <taxon>PACMAD clade</taxon>
        <taxon>Arundinoideae</taxon>
        <taxon>Arundineae</taxon>
        <taxon>Arundo</taxon>
    </lineage>
</organism>
<feature type="region of interest" description="Disordered" evidence="1">
    <location>
        <begin position="124"/>
        <end position="151"/>
    </location>
</feature>
<dbReference type="PANTHER" id="PTHR34223">
    <property type="entry name" value="OS11G0201299 PROTEIN"/>
    <property type="match status" value="1"/>
</dbReference>
<feature type="compositionally biased region" description="Basic and acidic residues" evidence="1">
    <location>
        <begin position="130"/>
        <end position="151"/>
    </location>
</feature>
<dbReference type="PANTHER" id="PTHR34223:SF34">
    <property type="entry name" value="F-BOX DOMAIN-CONTAINING PROTEIN"/>
    <property type="match status" value="1"/>
</dbReference>
<dbReference type="EMBL" id="GBRH01272714">
    <property type="protein sequence ID" value="JAD25181.1"/>
    <property type="molecule type" value="Transcribed_RNA"/>
</dbReference>
<name>A0A0A8YH04_ARUDO</name>
<accession>A0A0A8YH04</accession>